<keyword evidence="2" id="KW-1185">Reference proteome</keyword>
<dbReference type="RefSeq" id="WP_390329490.1">
    <property type="nucleotide sequence ID" value="NZ_JBHRTP010000091.1"/>
</dbReference>
<reference evidence="2" key="1">
    <citation type="journal article" date="2019" name="Int. J. Syst. Evol. Microbiol.">
        <title>The Global Catalogue of Microorganisms (GCM) 10K type strain sequencing project: providing services to taxonomists for standard genome sequencing and annotation.</title>
        <authorList>
            <consortium name="The Broad Institute Genomics Platform"/>
            <consortium name="The Broad Institute Genome Sequencing Center for Infectious Disease"/>
            <person name="Wu L."/>
            <person name="Ma J."/>
        </authorList>
    </citation>
    <scope>NUCLEOTIDE SEQUENCE [LARGE SCALE GENOMIC DNA]</scope>
    <source>
        <strain evidence="2">KCTC 42986</strain>
    </source>
</reference>
<sequence>MTWFEKWWGSEKDEPISFWDVDTSIPPHWSAKPFRSLAKVIRTDKKLPWFQRPVGVVSLAIVESVIAAGIAKRLGWI</sequence>
<proteinExistence type="predicted"/>
<comment type="caution">
    <text evidence="1">The sequence shown here is derived from an EMBL/GenBank/DDBJ whole genome shotgun (WGS) entry which is preliminary data.</text>
</comment>
<evidence type="ECO:0000313" key="2">
    <source>
        <dbReference type="Proteomes" id="UP001595530"/>
    </source>
</evidence>
<dbReference type="EMBL" id="JBHRTP010000091">
    <property type="protein sequence ID" value="MFC3110849.1"/>
    <property type="molecule type" value="Genomic_DNA"/>
</dbReference>
<organism evidence="1 2">
    <name type="scientific">Undibacterium arcticum</name>
    <dbReference type="NCBI Taxonomy" id="1762892"/>
    <lineage>
        <taxon>Bacteria</taxon>
        <taxon>Pseudomonadati</taxon>
        <taxon>Pseudomonadota</taxon>
        <taxon>Betaproteobacteria</taxon>
        <taxon>Burkholderiales</taxon>
        <taxon>Oxalobacteraceae</taxon>
        <taxon>Undibacterium</taxon>
    </lineage>
</organism>
<protein>
    <submittedName>
        <fullName evidence="1">Uncharacterized protein</fullName>
    </submittedName>
</protein>
<gene>
    <name evidence="1" type="ORF">ACFOFO_23335</name>
</gene>
<accession>A0ABV7F9F7</accession>
<evidence type="ECO:0000313" key="1">
    <source>
        <dbReference type="EMBL" id="MFC3110849.1"/>
    </source>
</evidence>
<dbReference type="Proteomes" id="UP001595530">
    <property type="component" value="Unassembled WGS sequence"/>
</dbReference>
<name>A0ABV7F9F7_9BURK</name>